<dbReference type="EMBL" id="KZ613966">
    <property type="protein sequence ID" value="PMD30557.1"/>
    <property type="molecule type" value="Genomic_DNA"/>
</dbReference>
<evidence type="ECO:0000313" key="1">
    <source>
        <dbReference type="EMBL" id="PMD30557.1"/>
    </source>
</evidence>
<proteinExistence type="predicted"/>
<accession>A0A2J6QWA5</accession>
<gene>
    <name evidence="1" type="ORF">L207DRAFT_443559</name>
</gene>
<sequence>MSGPIPIVLCGASPQVATGVKSGLLPAIEVIHVILSAEAGAAEIPLLLAGQSLPASDNVGTQNYSKKPVAVVTGGGYDDARFKLMREACEGKGSVSWLRPDMGYPMPPLGPQYGAIMVERVKKGIKELVDGGKLGGEGVFIY</sequence>
<organism evidence="1 2">
    <name type="scientific">Hyaloscypha variabilis (strain UAMH 11265 / GT02V1 / F)</name>
    <name type="common">Meliniomyces variabilis</name>
    <dbReference type="NCBI Taxonomy" id="1149755"/>
    <lineage>
        <taxon>Eukaryota</taxon>
        <taxon>Fungi</taxon>
        <taxon>Dikarya</taxon>
        <taxon>Ascomycota</taxon>
        <taxon>Pezizomycotina</taxon>
        <taxon>Leotiomycetes</taxon>
        <taxon>Helotiales</taxon>
        <taxon>Hyaloscyphaceae</taxon>
        <taxon>Hyaloscypha</taxon>
        <taxon>Hyaloscypha variabilis</taxon>
    </lineage>
</organism>
<dbReference type="AlphaFoldDB" id="A0A2J6QWA5"/>
<dbReference type="OrthoDB" id="3649348at2759"/>
<evidence type="ECO:0000313" key="2">
    <source>
        <dbReference type="Proteomes" id="UP000235786"/>
    </source>
</evidence>
<reference evidence="1 2" key="1">
    <citation type="submission" date="2016-04" db="EMBL/GenBank/DDBJ databases">
        <title>A degradative enzymes factory behind the ericoid mycorrhizal symbiosis.</title>
        <authorList>
            <consortium name="DOE Joint Genome Institute"/>
            <person name="Martino E."/>
            <person name="Morin E."/>
            <person name="Grelet G."/>
            <person name="Kuo A."/>
            <person name="Kohler A."/>
            <person name="Daghino S."/>
            <person name="Barry K."/>
            <person name="Choi C."/>
            <person name="Cichocki N."/>
            <person name="Clum A."/>
            <person name="Copeland A."/>
            <person name="Hainaut M."/>
            <person name="Haridas S."/>
            <person name="Labutti K."/>
            <person name="Lindquist E."/>
            <person name="Lipzen A."/>
            <person name="Khouja H.-R."/>
            <person name="Murat C."/>
            <person name="Ohm R."/>
            <person name="Olson A."/>
            <person name="Spatafora J."/>
            <person name="Veneault-Fourrey C."/>
            <person name="Henrissat B."/>
            <person name="Grigoriev I."/>
            <person name="Martin F."/>
            <person name="Perotto S."/>
        </authorList>
    </citation>
    <scope>NUCLEOTIDE SEQUENCE [LARGE SCALE GENOMIC DNA]</scope>
    <source>
        <strain evidence="1 2">F</strain>
    </source>
</reference>
<keyword evidence="2" id="KW-1185">Reference proteome</keyword>
<name>A0A2J6QWA5_HYAVF</name>
<dbReference type="Proteomes" id="UP000235786">
    <property type="component" value="Unassembled WGS sequence"/>
</dbReference>
<protein>
    <submittedName>
        <fullName evidence="1">Uncharacterized protein</fullName>
    </submittedName>
</protein>